<accession>A0A8J7C620</accession>
<dbReference type="SUPFAM" id="SSF53448">
    <property type="entry name" value="Nucleotide-diphospho-sugar transferases"/>
    <property type="match status" value="1"/>
</dbReference>
<name>A0A8J7C620_9CYAN</name>
<reference evidence="2" key="1">
    <citation type="submission" date="2020-09" db="EMBL/GenBank/DDBJ databases">
        <title>Iningainema tapete sp. nov. (Scytonemataceae, Cyanobacteria) from greenhouses in central Florida (USA) produces two types of nodularin with biosynthetic potential for microcystin-LR and anabaenopeptins.</title>
        <authorList>
            <person name="Berthold D.E."/>
            <person name="Lefler F.W."/>
            <person name="Huang I.-S."/>
            <person name="Abdulla H."/>
            <person name="Zimba P.V."/>
            <person name="Laughinghouse H.D. IV."/>
        </authorList>
    </citation>
    <scope>NUCLEOTIDE SEQUENCE</scope>
    <source>
        <strain evidence="2">BLCCT55</strain>
    </source>
</reference>
<evidence type="ECO:0000313" key="2">
    <source>
        <dbReference type="EMBL" id="MBD2771466.1"/>
    </source>
</evidence>
<evidence type="ECO:0000259" key="1">
    <source>
        <dbReference type="Pfam" id="PF00535"/>
    </source>
</evidence>
<organism evidence="2 3">
    <name type="scientific">Iningainema tapete BLCC-T55</name>
    <dbReference type="NCBI Taxonomy" id="2748662"/>
    <lineage>
        <taxon>Bacteria</taxon>
        <taxon>Bacillati</taxon>
        <taxon>Cyanobacteriota</taxon>
        <taxon>Cyanophyceae</taxon>
        <taxon>Nostocales</taxon>
        <taxon>Scytonemataceae</taxon>
        <taxon>Iningainema tapete</taxon>
    </lineage>
</organism>
<dbReference type="AlphaFoldDB" id="A0A8J7C620"/>
<dbReference type="EMBL" id="JACXAE010000025">
    <property type="protein sequence ID" value="MBD2771466.1"/>
    <property type="molecule type" value="Genomic_DNA"/>
</dbReference>
<sequence>MTKCMDFTVAICTYNGENRLPEVLELLRNQVLTENLSWEVIVIDNNSTDNTAKIVQQYQTNWSATNPLIYCFEPQQGAGFARKRAISESHAELIGFLDDDNLPKLDWVAVAYTFGKEYPRAGAYGSQIHADYEVQPPDNFARIAPFLAITERGSQPLLYHPSKKLLPPSAGLVVRKQAWLESVPNHCILTGRVKGNMLTSEDIEVLSYIQKTGWEIWYNPAMQLFHKIPSWRLQRNYLIPFFRGIGLSRYVTRTASLKPWLKPLVMVAYTINDLRKITLHLLKYRNKIKTDIVAACEMQLMFSSLLSPIYLWQKGYFKLKKQ</sequence>
<dbReference type="NCBIfam" id="NF038302">
    <property type="entry name" value="EPS_HpsE"/>
    <property type="match status" value="1"/>
</dbReference>
<proteinExistence type="predicted"/>
<dbReference type="InterPro" id="IPR029044">
    <property type="entry name" value="Nucleotide-diphossugar_trans"/>
</dbReference>
<dbReference type="CDD" id="cd00761">
    <property type="entry name" value="Glyco_tranf_GTA_type"/>
    <property type="match status" value="1"/>
</dbReference>
<dbReference type="Pfam" id="PF00535">
    <property type="entry name" value="Glycos_transf_2"/>
    <property type="match status" value="1"/>
</dbReference>
<dbReference type="Proteomes" id="UP000629098">
    <property type="component" value="Unassembled WGS sequence"/>
</dbReference>
<keyword evidence="3" id="KW-1185">Reference proteome</keyword>
<gene>
    <name evidence="2" type="ORF">ICL16_04900</name>
</gene>
<dbReference type="RefSeq" id="WP_190825761.1">
    <property type="nucleotide sequence ID" value="NZ_CAWPPI010000025.1"/>
</dbReference>
<dbReference type="PANTHER" id="PTHR22916">
    <property type="entry name" value="GLYCOSYLTRANSFERASE"/>
    <property type="match status" value="1"/>
</dbReference>
<protein>
    <submittedName>
        <fullName evidence="2">Glycosyltransferase family 2 protein</fullName>
    </submittedName>
</protein>
<feature type="domain" description="Glycosyltransferase 2-like" evidence="1">
    <location>
        <begin position="8"/>
        <end position="134"/>
    </location>
</feature>
<dbReference type="InterPro" id="IPR001173">
    <property type="entry name" value="Glyco_trans_2-like"/>
</dbReference>
<comment type="caution">
    <text evidence="2">The sequence shown here is derived from an EMBL/GenBank/DDBJ whole genome shotgun (WGS) entry which is preliminary data.</text>
</comment>
<evidence type="ECO:0000313" key="3">
    <source>
        <dbReference type="Proteomes" id="UP000629098"/>
    </source>
</evidence>
<dbReference type="Gene3D" id="3.90.550.10">
    <property type="entry name" value="Spore Coat Polysaccharide Biosynthesis Protein SpsA, Chain A"/>
    <property type="match status" value="1"/>
</dbReference>